<accession>A0A1A0MRH8</accession>
<evidence type="ECO:0000313" key="1">
    <source>
        <dbReference type="EMBL" id="OBA88015.1"/>
    </source>
</evidence>
<sequence length="208" mass="20881">MKGIAMFSAGFGPGFGGGFGPGFGGFGPGAGGPGACGPGFGGGFGGGFGPGAGHHFFRGRIKRAAIAAAALLQEGPATAEQLSQRVSEITDGAFTPPVDKVEFVISLLAARGVATVEDGVATLTEFGEQLLAWRGVSGETVQAFLGQAGKFGDVIKLRKDLFELAGLARTIKFTGNDAQKADLTAAVATLSGAVAEAKKALYRTLADN</sequence>
<proteinExistence type="predicted"/>
<comment type="caution">
    <text evidence="1">The sequence shown here is derived from an EMBL/GenBank/DDBJ whole genome shotgun (WGS) entry which is preliminary data.</text>
</comment>
<dbReference type="Proteomes" id="UP000093962">
    <property type="component" value="Unassembled WGS sequence"/>
</dbReference>
<protein>
    <submittedName>
        <fullName evidence="1">Uncharacterized protein</fullName>
    </submittedName>
</protein>
<dbReference type="EMBL" id="LZSF01000115">
    <property type="protein sequence ID" value="OBA88015.1"/>
    <property type="molecule type" value="Genomic_DNA"/>
</dbReference>
<evidence type="ECO:0000313" key="2">
    <source>
        <dbReference type="Proteomes" id="UP000093962"/>
    </source>
</evidence>
<name>A0A1A0MRH8_MYCMU</name>
<gene>
    <name evidence="1" type="ORF">A5642_17955</name>
</gene>
<dbReference type="AlphaFoldDB" id="A0A1A0MRH8"/>
<reference evidence="1 2" key="1">
    <citation type="submission" date="2016-06" db="EMBL/GenBank/DDBJ databases">
        <authorList>
            <person name="Kjaerup R.B."/>
            <person name="Dalgaard T.S."/>
            <person name="Juul-Madsen H.R."/>
        </authorList>
    </citation>
    <scope>NUCLEOTIDE SEQUENCE [LARGE SCALE GENOMIC DNA]</scope>
    <source>
        <strain evidence="1 2">1199456.5</strain>
    </source>
</reference>
<organism evidence="1 2">
    <name type="scientific">Mycolicibacterium mucogenicum</name>
    <name type="common">Mycobacterium mucogenicum</name>
    <dbReference type="NCBI Taxonomy" id="56689"/>
    <lineage>
        <taxon>Bacteria</taxon>
        <taxon>Bacillati</taxon>
        <taxon>Actinomycetota</taxon>
        <taxon>Actinomycetes</taxon>
        <taxon>Mycobacteriales</taxon>
        <taxon>Mycobacteriaceae</taxon>
        <taxon>Mycolicibacterium</taxon>
    </lineage>
</organism>